<name>A0A4Y2DJ38_ARAVE</name>
<sequence>MAGVTEAQASVMRCRRSCNVGGGVAYTCPFMCPHKKKSNGVKLGERGGHSTKPPYPTTSYWNVSIRYCLTFETLRREAPSCYNHTFRSWCNGRFSTKSVITSCRSSKYRCPVNVPS</sequence>
<evidence type="ECO:0000313" key="2">
    <source>
        <dbReference type="Proteomes" id="UP000499080"/>
    </source>
</evidence>
<keyword evidence="2" id="KW-1185">Reference proteome</keyword>
<comment type="caution">
    <text evidence="1">The sequence shown here is derived from an EMBL/GenBank/DDBJ whole genome shotgun (WGS) entry which is preliminary data.</text>
</comment>
<accession>A0A4Y2DJ38</accession>
<gene>
    <name evidence="1" type="ORF">AVEN_261126_1</name>
</gene>
<dbReference type="EMBL" id="BGPR01243161">
    <property type="protein sequence ID" value="GBM16810.1"/>
    <property type="molecule type" value="Genomic_DNA"/>
</dbReference>
<organism evidence="1 2">
    <name type="scientific">Araneus ventricosus</name>
    <name type="common">Orbweaver spider</name>
    <name type="synonym">Epeira ventricosa</name>
    <dbReference type="NCBI Taxonomy" id="182803"/>
    <lineage>
        <taxon>Eukaryota</taxon>
        <taxon>Metazoa</taxon>
        <taxon>Ecdysozoa</taxon>
        <taxon>Arthropoda</taxon>
        <taxon>Chelicerata</taxon>
        <taxon>Arachnida</taxon>
        <taxon>Araneae</taxon>
        <taxon>Araneomorphae</taxon>
        <taxon>Entelegynae</taxon>
        <taxon>Araneoidea</taxon>
        <taxon>Araneidae</taxon>
        <taxon>Araneus</taxon>
    </lineage>
</organism>
<protein>
    <submittedName>
        <fullName evidence="1">Uncharacterized protein</fullName>
    </submittedName>
</protein>
<dbReference type="Proteomes" id="UP000499080">
    <property type="component" value="Unassembled WGS sequence"/>
</dbReference>
<dbReference type="AlphaFoldDB" id="A0A4Y2DJ38"/>
<proteinExistence type="predicted"/>
<reference evidence="1 2" key="1">
    <citation type="journal article" date="2019" name="Sci. Rep.">
        <title>Orb-weaving spider Araneus ventricosus genome elucidates the spidroin gene catalogue.</title>
        <authorList>
            <person name="Kono N."/>
            <person name="Nakamura H."/>
            <person name="Ohtoshi R."/>
            <person name="Moran D.A.P."/>
            <person name="Shinohara A."/>
            <person name="Yoshida Y."/>
            <person name="Fujiwara M."/>
            <person name="Mori M."/>
            <person name="Tomita M."/>
            <person name="Arakawa K."/>
        </authorList>
    </citation>
    <scope>NUCLEOTIDE SEQUENCE [LARGE SCALE GENOMIC DNA]</scope>
</reference>
<evidence type="ECO:0000313" key="1">
    <source>
        <dbReference type="EMBL" id="GBM16810.1"/>
    </source>
</evidence>